<proteinExistence type="predicted"/>
<protein>
    <submittedName>
        <fullName evidence="2">Transposon Ty3-G Gag-Pol polyprotein</fullName>
    </submittedName>
</protein>
<dbReference type="Gene3D" id="3.30.420.10">
    <property type="entry name" value="Ribonuclease H-like superfamily/Ribonuclease H"/>
    <property type="match status" value="1"/>
</dbReference>
<dbReference type="FunFam" id="1.10.340.70:FF:000001">
    <property type="entry name" value="Retrovirus-related Pol polyprotein from transposon gypsy-like Protein"/>
    <property type="match status" value="1"/>
</dbReference>
<name>A0A834WUF2_9FABA</name>
<accession>A0A834WUF2</accession>
<organism evidence="2 3">
    <name type="scientific">Senna tora</name>
    <dbReference type="NCBI Taxonomy" id="362788"/>
    <lineage>
        <taxon>Eukaryota</taxon>
        <taxon>Viridiplantae</taxon>
        <taxon>Streptophyta</taxon>
        <taxon>Embryophyta</taxon>
        <taxon>Tracheophyta</taxon>
        <taxon>Spermatophyta</taxon>
        <taxon>Magnoliopsida</taxon>
        <taxon>eudicotyledons</taxon>
        <taxon>Gunneridae</taxon>
        <taxon>Pentapetalae</taxon>
        <taxon>rosids</taxon>
        <taxon>fabids</taxon>
        <taxon>Fabales</taxon>
        <taxon>Fabaceae</taxon>
        <taxon>Caesalpinioideae</taxon>
        <taxon>Cassia clade</taxon>
        <taxon>Senna</taxon>
    </lineage>
</organism>
<dbReference type="InterPro" id="IPR041588">
    <property type="entry name" value="Integrase_H2C2"/>
</dbReference>
<dbReference type="AlphaFoldDB" id="A0A834WUF2"/>
<dbReference type="OrthoDB" id="538476at2759"/>
<dbReference type="PANTHER" id="PTHR35046">
    <property type="entry name" value="ZINC KNUCKLE (CCHC-TYPE) FAMILY PROTEIN"/>
    <property type="match status" value="1"/>
</dbReference>
<dbReference type="Gene3D" id="1.10.340.70">
    <property type="match status" value="1"/>
</dbReference>
<feature type="domain" description="Integrase zinc-binding" evidence="1">
    <location>
        <begin position="67"/>
        <end position="123"/>
    </location>
</feature>
<evidence type="ECO:0000313" key="2">
    <source>
        <dbReference type="EMBL" id="KAF7832641.1"/>
    </source>
</evidence>
<dbReference type="PANTHER" id="PTHR35046:SF9">
    <property type="entry name" value="RNA-DIRECTED DNA POLYMERASE"/>
    <property type="match status" value="1"/>
</dbReference>
<evidence type="ECO:0000313" key="3">
    <source>
        <dbReference type="Proteomes" id="UP000634136"/>
    </source>
</evidence>
<keyword evidence="3" id="KW-1185">Reference proteome</keyword>
<dbReference type="InterPro" id="IPR012337">
    <property type="entry name" value="RNaseH-like_sf"/>
</dbReference>
<dbReference type="GO" id="GO:0003676">
    <property type="term" value="F:nucleic acid binding"/>
    <property type="evidence" value="ECO:0007669"/>
    <property type="project" value="InterPro"/>
</dbReference>
<evidence type="ECO:0000259" key="1">
    <source>
        <dbReference type="Pfam" id="PF17921"/>
    </source>
</evidence>
<comment type="caution">
    <text evidence="2">The sequence shown here is derived from an EMBL/GenBank/DDBJ whole genome shotgun (WGS) entry which is preliminary data.</text>
</comment>
<dbReference type="InterPro" id="IPR036397">
    <property type="entry name" value="RNaseH_sf"/>
</dbReference>
<dbReference type="Pfam" id="PF17921">
    <property type="entry name" value="Integrase_H2C2"/>
    <property type="match status" value="1"/>
</dbReference>
<dbReference type="SUPFAM" id="SSF53098">
    <property type="entry name" value="Ribonuclease H-like"/>
    <property type="match status" value="1"/>
</dbReference>
<dbReference type="Proteomes" id="UP000634136">
    <property type="component" value="Unassembled WGS sequence"/>
</dbReference>
<gene>
    <name evidence="2" type="ORF">G2W53_014974</name>
</gene>
<sequence length="325" mass="37506">MLVGWSLLRRFHMSFSTNKVRKMWWLMPYQEDFGNVFGECENRPFDKFYRHEGYLFRENKLCVPKCSMREFLVCESHGGGLMGHFGVLKTLDMLKEHFFWPHMKRDVEKLCSKCISCRKAKSRVKPHGLYMPSPVPTHPWTDVSMDFILGLPKTRNGRDSIFVVVDRFSKMAHFIPCNKSDDATHVANLSVHSSTKFSPFEIVYGFNPLTPLDLVPLPVNEIASLDGKRKAELVRKIHEEVRLHVLEKNKQAAKHANKGRKLVNFQLDDLHLPTGPITRAKAKRIQQAMQGLMKQVHGDKADLEELGMEQDLKALNILQVQLKPK</sequence>
<reference evidence="2" key="1">
    <citation type="submission" date="2020-09" db="EMBL/GenBank/DDBJ databases">
        <title>Genome-Enabled Discovery of Anthraquinone Biosynthesis in Senna tora.</title>
        <authorList>
            <person name="Kang S.-H."/>
            <person name="Pandey R.P."/>
            <person name="Lee C.-M."/>
            <person name="Sim J.-S."/>
            <person name="Jeong J.-T."/>
            <person name="Choi B.-S."/>
            <person name="Jung M."/>
            <person name="Ginzburg D."/>
            <person name="Zhao K."/>
            <person name="Won S.Y."/>
            <person name="Oh T.-J."/>
            <person name="Yu Y."/>
            <person name="Kim N.-H."/>
            <person name="Lee O.R."/>
            <person name="Lee T.-H."/>
            <person name="Bashyal P."/>
            <person name="Kim T.-S."/>
            <person name="Lee W.-H."/>
            <person name="Kawkins C."/>
            <person name="Kim C.-K."/>
            <person name="Kim J.S."/>
            <person name="Ahn B.O."/>
            <person name="Rhee S.Y."/>
            <person name="Sohng J.K."/>
        </authorList>
    </citation>
    <scope>NUCLEOTIDE SEQUENCE</scope>
    <source>
        <tissue evidence="2">Leaf</tissue>
    </source>
</reference>
<dbReference type="EMBL" id="JAAIUW010000005">
    <property type="protein sequence ID" value="KAF7832641.1"/>
    <property type="molecule type" value="Genomic_DNA"/>
</dbReference>